<dbReference type="SUPFAM" id="SSF54791">
    <property type="entry name" value="Eukaryotic type KH-domain (KH-domain type I)"/>
    <property type="match status" value="4"/>
</dbReference>
<dbReference type="PANTHER" id="PTHR10555:SF170">
    <property type="entry name" value="FI18122P1"/>
    <property type="match status" value="1"/>
</dbReference>
<feature type="compositionally biased region" description="Low complexity" evidence="13">
    <location>
        <begin position="974"/>
        <end position="988"/>
    </location>
</feature>
<keyword evidence="8" id="KW-0653">Protein transport</keyword>
<dbReference type="GO" id="GO:0005829">
    <property type="term" value="C:cytosol"/>
    <property type="evidence" value="ECO:0007669"/>
    <property type="project" value="GOC"/>
</dbReference>
<feature type="non-terminal residue" evidence="15">
    <location>
        <position position="1"/>
    </location>
</feature>
<dbReference type="InterPro" id="IPR036871">
    <property type="entry name" value="PX_dom_sf"/>
</dbReference>
<dbReference type="Pfam" id="PF24563">
    <property type="entry name" value="KH_Mug60-KHD4"/>
    <property type="match status" value="1"/>
</dbReference>
<organism evidence="15 16">
    <name type="scientific">Choanephora cucurbitarum</name>
    <dbReference type="NCBI Taxonomy" id="101091"/>
    <lineage>
        <taxon>Eukaryota</taxon>
        <taxon>Fungi</taxon>
        <taxon>Fungi incertae sedis</taxon>
        <taxon>Mucoromycota</taxon>
        <taxon>Mucoromycotina</taxon>
        <taxon>Mucoromycetes</taxon>
        <taxon>Mucorales</taxon>
        <taxon>Mucorineae</taxon>
        <taxon>Choanephoraceae</taxon>
        <taxon>Choanephoroideae</taxon>
        <taxon>Choanephora</taxon>
    </lineage>
</organism>
<dbReference type="InterPro" id="IPR001683">
    <property type="entry name" value="PX_dom"/>
</dbReference>
<keyword evidence="16" id="KW-1185">Reference proteome</keyword>
<keyword evidence="10" id="KW-0472">Membrane</keyword>
<evidence type="ECO:0000256" key="8">
    <source>
        <dbReference type="ARBA" id="ARBA00022927"/>
    </source>
</evidence>
<dbReference type="SUPFAM" id="SSF103657">
    <property type="entry name" value="BAR/IMD domain-like"/>
    <property type="match status" value="1"/>
</dbReference>
<evidence type="ECO:0000256" key="1">
    <source>
        <dbReference type="ARBA" id="ARBA00004287"/>
    </source>
</evidence>
<dbReference type="GO" id="GO:0005794">
    <property type="term" value="C:Golgi apparatus"/>
    <property type="evidence" value="ECO:0007669"/>
    <property type="project" value="UniProtKB-SubCell"/>
</dbReference>
<dbReference type="InterPro" id="IPR004087">
    <property type="entry name" value="KH_dom"/>
</dbReference>
<feature type="compositionally biased region" description="Low complexity" evidence="13">
    <location>
        <begin position="801"/>
        <end position="818"/>
    </location>
</feature>
<dbReference type="InterPro" id="IPR027267">
    <property type="entry name" value="AH/BAR_dom_sf"/>
</dbReference>
<feature type="coiled-coil region" evidence="12">
    <location>
        <begin position="1319"/>
        <end position="1367"/>
    </location>
</feature>
<keyword evidence="12" id="KW-0175">Coiled coil</keyword>
<protein>
    <submittedName>
        <fullName evidence="15">Sorting nexin-1</fullName>
    </submittedName>
</protein>
<evidence type="ECO:0000256" key="2">
    <source>
        <dbReference type="ARBA" id="ARBA00004496"/>
    </source>
</evidence>
<feature type="compositionally biased region" description="Polar residues" evidence="13">
    <location>
        <begin position="998"/>
        <end position="1008"/>
    </location>
</feature>
<dbReference type="InterPro" id="IPR056553">
    <property type="entry name" value="KH_Mug60-KHD4"/>
</dbReference>
<feature type="region of interest" description="Disordered" evidence="13">
    <location>
        <begin position="801"/>
        <end position="829"/>
    </location>
</feature>
<dbReference type="FunFam" id="3.30.1520.10:FF:000013">
    <property type="entry name" value="Putative Sorting nexin 3"/>
    <property type="match status" value="1"/>
</dbReference>
<name>A0A1C7MY29_9FUNG</name>
<evidence type="ECO:0000256" key="12">
    <source>
        <dbReference type="SAM" id="Coils"/>
    </source>
</evidence>
<evidence type="ECO:0000256" key="7">
    <source>
        <dbReference type="ARBA" id="ARBA00022553"/>
    </source>
</evidence>
<comment type="subcellular location">
    <subcellularLocation>
        <location evidence="2">Cytoplasm</location>
    </subcellularLocation>
    <subcellularLocation>
        <location evidence="3">Golgi apparatus</location>
    </subcellularLocation>
    <subcellularLocation>
        <location evidence="1">Membrane</location>
        <topology evidence="1">Peripheral membrane protein</topology>
        <orientation evidence="1">Cytoplasmic side</orientation>
    </subcellularLocation>
</comment>
<dbReference type="SUPFAM" id="SSF64268">
    <property type="entry name" value="PX domain"/>
    <property type="match status" value="1"/>
</dbReference>
<accession>A0A1C7MY29</accession>
<dbReference type="CDD" id="cd06859">
    <property type="entry name" value="PX_SNX1_2_like"/>
    <property type="match status" value="1"/>
</dbReference>
<dbReference type="Pfam" id="PF00787">
    <property type="entry name" value="PX"/>
    <property type="match status" value="1"/>
</dbReference>
<dbReference type="InParanoid" id="A0A1C7MY29"/>
<dbReference type="STRING" id="101091.A0A1C7MY29"/>
<evidence type="ECO:0000256" key="13">
    <source>
        <dbReference type="SAM" id="MobiDB-lite"/>
    </source>
</evidence>
<dbReference type="Gene3D" id="3.30.1520.10">
    <property type="entry name" value="Phox-like domain"/>
    <property type="match status" value="1"/>
</dbReference>
<proteinExistence type="inferred from homology"/>
<feature type="coiled-coil region" evidence="12">
    <location>
        <begin position="1201"/>
        <end position="1228"/>
    </location>
</feature>
<evidence type="ECO:0000256" key="11">
    <source>
        <dbReference type="PROSITE-ProRule" id="PRU00117"/>
    </source>
</evidence>
<feature type="compositionally biased region" description="Polar residues" evidence="13">
    <location>
        <begin position="963"/>
        <end position="973"/>
    </location>
</feature>
<dbReference type="GO" id="GO:0045053">
    <property type="term" value="P:protein retention in Golgi apparatus"/>
    <property type="evidence" value="ECO:0007669"/>
    <property type="project" value="TreeGrafter"/>
</dbReference>
<evidence type="ECO:0000256" key="6">
    <source>
        <dbReference type="ARBA" id="ARBA00022490"/>
    </source>
</evidence>
<dbReference type="PROSITE" id="PS50195">
    <property type="entry name" value="PX"/>
    <property type="match status" value="1"/>
</dbReference>
<dbReference type="SMART" id="SM00322">
    <property type="entry name" value="KH"/>
    <property type="match status" value="3"/>
</dbReference>
<feature type="domain" description="PX" evidence="14">
    <location>
        <begin position="1042"/>
        <end position="1159"/>
    </location>
</feature>
<dbReference type="PROSITE" id="PS50084">
    <property type="entry name" value="KH_TYPE_1"/>
    <property type="match status" value="1"/>
</dbReference>
<feature type="region of interest" description="Disordered" evidence="13">
    <location>
        <begin position="955"/>
        <end position="1010"/>
    </location>
</feature>
<dbReference type="SMART" id="SM00312">
    <property type="entry name" value="PX"/>
    <property type="match status" value="1"/>
</dbReference>
<sequence>QSSFASQNTVSILITGIPDNAELARVQTLVMLDRLSELYVDTVAIPYKLHHLICGRKRTGLQSILEETATSIYFPSPFVFQKDDNYSPPIYITGQANDVMRVKEMLTKLASQKAQSMYHKDAVLHPRKLDWMLLHRRNDLRKVMRDNGSFLLFPKMGSGSNIVTVYAESRVNAERTLRSLHFLACSVYEACFYFNRDNVIYGMDNVHPIFNSMANITTLVSQLSQISGAEVSYRVDPGCIEAFGTERAIRNVYQRLHDMSFLKVFHQSTIFNVELSNDQREFISGKKSGKINKIMKTSGAKIKFLPFSEYNFIIEVESNNFNKALDGLTLLQEELPAEISFYVPEVYHKRIIGVGGKNIQRIMKKYGVYVKFSNAEEFAALGGYYDNDDNVVARTPMKNQVNLENLRHAVMDLINPKDRDCVEQVLYDIPFWLHRTLIHDQAAFLAEMTKKTNTHLIWPDNELASNYLTLVGPESQVGLAAQMVRSIVPEEYDVHLPFSTHLKSVLESASYKDIVQRIANEHSITVELKKKKQDDGNESDEVIAFKMTKGIIDRLNPALEILIGYFKSQQVNLYDDSAIVRHVNTAPSATNPFSSSSFPVFDSRILGPSLPSGNHLSNQSIQQSRLTKDLPLELVSPTASSSSSLLTDFPLPLSGMHNGLKSYSLFDYPCAVGGNPLDASWKSFREMNSSRTVDSLRAIFDSPEANKPLAPPPPSMPFVSPLSFRNGPPAAQSGLDIWSNPPQQVSLNGFVGSPPLSGLETKPHSMLYTIDQSNNTKTNGSFYPPLGQKPDFNNAYVVPTSSTSTGSNNSSMHSSQSMPDIVLDSSPKKSSNLPFQINNYMRTQTPPPPLIYPSNTATSGSNKPLSQSTAVQFALSPSISTPTLAGAAAAVNNKNNTTTASVQSSNPHVSSTTGLEKPLDFPALFSANHSSADETVIVQSLLNNMTIGAFGEDSLESNPFADTPSQSTHQFSEPTLTSPPTMTTATPTEVEQPESDSQRPSTPSQKDMSITKHLDDLHIETTIEQEDTQSESLRVPESGSRPFFEVSIEDPQKVGDAINAHIVYKVRTKTNSPSFRSSEFIVARRYRDFLWLYNQLTSGNPGVIVPPVPEKHALGRFQDDFVESRRIALERCLQKIVAHPMLYGDPDLKVFLESESFNVEKRQRRAEPENSKMSFMRSFSETLSNAATSPFSKFVEVDEWFESKKNQLDGLESQLRSLLKSVEELGMATSEFGESMFPLASAELNRNLSTHLMVLGEIQKQMKELHEQQAQYDIITLENTIDEYIRIIGSIRIAFHARVKAYQTYQQADSELQKKLAFFERLKAQQKNKTEKLNVHQQEINEMKDKVEELQQEFQHVSKLIKNELDRFDKEKVEDFRDSVEQFLRSMIEHQKQIIALWETYFEQTEGLSEEE</sequence>
<evidence type="ECO:0000256" key="10">
    <source>
        <dbReference type="ARBA" id="ARBA00023136"/>
    </source>
</evidence>
<evidence type="ECO:0000256" key="9">
    <source>
        <dbReference type="ARBA" id="ARBA00023034"/>
    </source>
</evidence>
<evidence type="ECO:0000313" key="16">
    <source>
        <dbReference type="Proteomes" id="UP000093000"/>
    </source>
</evidence>
<dbReference type="EMBL" id="LUGH01001060">
    <property type="protein sequence ID" value="OBZ81775.1"/>
    <property type="molecule type" value="Genomic_DNA"/>
</dbReference>
<dbReference type="Pfam" id="PF00013">
    <property type="entry name" value="KH_1"/>
    <property type="match status" value="1"/>
</dbReference>
<evidence type="ECO:0000313" key="15">
    <source>
        <dbReference type="EMBL" id="OBZ81775.1"/>
    </source>
</evidence>
<reference evidence="15 16" key="1">
    <citation type="submission" date="2016-03" db="EMBL/GenBank/DDBJ databases">
        <title>Choanephora cucurbitarum.</title>
        <authorList>
            <person name="Min B."/>
            <person name="Park H."/>
            <person name="Park J.-H."/>
            <person name="Shin H.-D."/>
            <person name="Choi I.-G."/>
        </authorList>
    </citation>
    <scope>NUCLEOTIDE SEQUENCE [LARGE SCALE GENOMIC DNA]</scope>
    <source>
        <strain evidence="15 16">KUS-F28377</strain>
    </source>
</reference>
<evidence type="ECO:0000259" key="14">
    <source>
        <dbReference type="PROSITE" id="PS50195"/>
    </source>
</evidence>
<dbReference type="PANTHER" id="PTHR10555">
    <property type="entry name" value="SORTING NEXIN"/>
    <property type="match status" value="1"/>
</dbReference>
<dbReference type="GO" id="GO:0042147">
    <property type="term" value="P:retrograde transport, endosome to Golgi"/>
    <property type="evidence" value="ECO:0007669"/>
    <property type="project" value="TreeGrafter"/>
</dbReference>
<gene>
    <name evidence="15" type="primary">SNX1</name>
    <name evidence="15" type="ORF">A0J61_10176</name>
</gene>
<dbReference type="GO" id="GO:0005768">
    <property type="term" value="C:endosome"/>
    <property type="evidence" value="ECO:0007669"/>
    <property type="project" value="TreeGrafter"/>
</dbReference>
<comment type="similarity">
    <text evidence="4">Belongs to the sorting nexin family.</text>
</comment>
<dbReference type="GO" id="GO:0030904">
    <property type="term" value="C:retromer complex"/>
    <property type="evidence" value="ECO:0007669"/>
    <property type="project" value="UniProtKB-ARBA"/>
</dbReference>
<dbReference type="GO" id="GO:0003723">
    <property type="term" value="F:RNA binding"/>
    <property type="evidence" value="ECO:0007669"/>
    <property type="project" value="UniProtKB-UniRule"/>
</dbReference>
<dbReference type="GO" id="GO:0035091">
    <property type="term" value="F:phosphatidylinositol binding"/>
    <property type="evidence" value="ECO:0007669"/>
    <property type="project" value="InterPro"/>
</dbReference>
<dbReference type="Gene3D" id="3.30.1370.10">
    <property type="entry name" value="K Homology domain, type 1"/>
    <property type="match status" value="3"/>
</dbReference>
<dbReference type="Pfam" id="PF09325">
    <property type="entry name" value="Vps5"/>
    <property type="match status" value="1"/>
</dbReference>
<keyword evidence="6" id="KW-0963">Cytoplasm</keyword>
<keyword evidence="9" id="KW-0333">Golgi apparatus</keyword>
<evidence type="ECO:0000256" key="4">
    <source>
        <dbReference type="ARBA" id="ARBA00010883"/>
    </source>
</evidence>
<dbReference type="Gene3D" id="1.20.1270.60">
    <property type="entry name" value="Arfaptin homology (AH) domain/BAR domain"/>
    <property type="match status" value="1"/>
</dbReference>
<keyword evidence="7" id="KW-0597">Phosphoprotein</keyword>
<dbReference type="CDD" id="cd22453">
    <property type="entry name" value="KH-I_MUG60_like"/>
    <property type="match status" value="1"/>
</dbReference>
<dbReference type="OrthoDB" id="271862at2759"/>
<dbReference type="InterPro" id="IPR036612">
    <property type="entry name" value="KH_dom_type_1_sf"/>
</dbReference>
<dbReference type="InterPro" id="IPR004088">
    <property type="entry name" value="KH_dom_type_1"/>
</dbReference>
<evidence type="ECO:0000256" key="3">
    <source>
        <dbReference type="ARBA" id="ARBA00004555"/>
    </source>
</evidence>
<dbReference type="InterPro" id="IPR015404">
    <property type="entry name" value="Vps5_C"/>
</dbReference>
<evidence type="ECO:0000256" key="5">
    <source>
        <dbReference type="ARBA" id="ARBA00022448"/>
    </source>
</evidence>
<comment type="caution">
    <text evidence="15">The sequence shown here is derived from an EMBL/GenBank/DDBJ whole genome shotgun (WGS) entry which is preliminary data.</text>
</comment>
<dbReference type="FunFam" id="1.20.1270.60:FF:000022">
    <property type="entry name" value="Sorting nexin 3 protein"/>
    <property type="match status" value="1"/>
</dbReference>
<keyword evidence="11" id="KW-0694">RNA-binding</keyword>
<dbReference type="GO" id="GO:0015031">
    <property type="term" value="P:protein transport"/>
    <property type="evidence" value="ECO:0007669"/>
    <property type="project" value="UniProtKB-KW"/>
</dbReference>
<keyword evidence="5" id="KW-0813">Transport</keyword>
<dbReference type="Proteomes" id="UP000093000">
    <property type="component" value="Unassembled WGS sequence"/>
</dbReference>